<dbReference type="AlphaFoldDB" id="A0A645EML8"/>
<gene>
    <name evidence="1" type="ORF">SDC9_149117</name>
</gene>
<sequence>MLILTIGIIFSGCIEENNATQSNESAYQDAVNEAPENISSTNLSSEEENIPEIEVTSFSSIYMHDNTERVYEYIFCWDNVPGNESPSFINYL</sequence>
<protein>
    <submittedName>
        <fullName evidence="1">Uncharacterized protein</fullName>
    </submittedName>
</protein>
<name>A0A645EML8_9ZZZZ</name>
<evidence type="ECO:0000313" key="1">
    <source>
        <dbReference type="EMBL" id="MPN01904.1"/>
    </source>
</evidence>
<dbReference type="EMBL" id="VSSQ01047879">
    <property type="protein sequence ID" value="MPN01904.1"/>
    <property type="molecule type" value="Genomic_DNA"/>
</dbReference>
<proteinExistence type="predicted"/>
<organism evidence="1">
    <name type="scientific">bioreactor metagenome</name>
    <dbReference type="NCBI Taxonomy" id="1076179"/>
    <lineage>
        <taxon>unclassified sequences</taxon>
        <taxon>metagenomes</taxon>
        <taxon>ecological metagenomes</taxon>
    </lineage>
</organism>
<accession>A0A645EML8</accession>
<comment type="caution">
    <text evidence="1">The sequence shown here is derived from an EMBL/GenBank/DDBJ whole genome shotgun (WGS) entry which is preliminary data.</text>
</comment>
<reference evidence="1" key="1">
    <citation type="submission" date="2019-08" db="EMBL/GenBank/DDBJ databases">
        <authorList>
            <person name="Kucharzyk K."/>
            <person name="Murdoch R.W."/>
            <person name="Higgins S."/>
            <person name="Loffler F."/>
        </authorList>
    </citation>
    <scope>NUCLEOTIDE SEQUENCE</scope>
</reference>